<evidence type="ECO:0000313" key="1">
    <source>
        <dbReference type="EMBL" id="CAK0786922.1"/>
    </source>
</evidence>
<protein>
    <recommendedName>
        <fullName evidence="3">F-box domain-containing protein</fullName>
    </recommendedName>
</protein>
<gene>
    <name evidence="1" type="ORF">CVIRNUC_010136</name>
</gene>
<evidence type="ECO:0000313" key="2">
    <source>
        <dbReference type="Proteomes" id="UP001314263"/>
    </source>
</evidence>
<keyword evidence="2" id="KW-1185">Reference proteome</keyword>
<dbReference type="AlphaFoldDB" id="A0AAV1IJS3"/>
<comment type="caution">
    <text evidence="1">The sequence shown here is derived from an EMBL/GenBank/DDBJ whole genome shotgun (WGS) entry which is preliminary data.</text>
</comment>
<organism evidence="1 2">
    <name type="scientific">Coccomyxa viridis</name>
    <dbReference type="NCBI Taxonomy" id="1274662"/>
    <lineage>
        <taxon>Eukaryota</taxon>
        <taxon>Viridiplantae</taxon>
        <taxon>Chlorophyta</taxon>
        <taxon>core chlorophytes</taxon>
        <taxon>Trebouxiophyceae</taxon>
        <taxon>Trebouxiophyceae incertae sedis</taxon>
        <taxon>Coccomyxaceae</taxon>
        <taxon>Coccomyxa</taxon>
    </lineage>
</organism>
<evidence type="ECO:0008006" key="3">
    <source>
        <dbReference type="Google" id="ProtNLM"/>
    </source>
</evidence>
<reference evidence="1 2" key="1">
    <citation type="submission" date="2023-10" db="EMBL/GenBank/DDBJ databases">
        <authorList>
            <person name="Maclean D."/>
            <person name="Macfadyen A."/>
        </authorList>
    </citation>
    <scope>NUCLEOTIDE SEQUENCE [LARGE SCALE GENOMIC DNA]</scope>
</reference>
<accession>A0AAV1IJS3</accession>
<dbReference type="Proteomes" id="UP001314263">
    <property type="component" value="Unassembled WGS sequence"/>
</dbReference>
<sequence length="653" mass="73173">MEVARQASISTLDKDTSRRLVSFLRVKEVIQMSQVCKAFWEISCGTSTLYCSLSFSQAPQEADASLMRFIQSRCQQGMEVEMLHLVWWDRQLHPTLDRSIVAWCNEMQPVLAPSLTTLILGNLKPPEMRRKGQLTAALSACQRLRHLALCLWLDPGRRSPSPSASVDWGFIAETSQALPSLRALEFHFGHYDWQDPDVSDKEVEALVDKMSWKKYHDMGTVHFDQAFVARVASREGMGLQLLQLEVGFAIGQESCMRLPASLRYLSTSCSAAADYVGRMHKKTRAVALEEMALFVDHSYTAHSPELHTPSQNVAIQSYFNALLLPAATTLKAVAFLYYCKRGFTPSPYELTMHPQPTSLRYPRPLLLPHLRLLSVPWALWVHLCCCQEVWREVPDAEDGTREDSEEELQDLPLWPQLTTLFVSNDEYFAGPTVSDMDETLAVLSQCRALHHLRLNLSGTWNGADRESDWDMAFAMLRHAPGVKHLIIVHALYGGATIDRDLVDFIERMGQALHSLSALERLGVILVDMEGLVQGEPPVPTTDMMLQCGVPLAHQQGAEGVCTALGSLVQQGRLPVLKEVVLCPVSHNIAALNGYGGCYSGPLDSPFQAPHVECRALSFGVETLLEYELCMFCNDNDTPEERECMSRMISQMYL</sequence>
<proteinExistence type="predicted"/>
<dbReference type="EMBL" id="CAUYUE010000016">
    <property type="protein sequence ID" value="CAK0786922.1"/>
    <property type="molecule type" value="Genomic_DNA"/>
</dbReference>
<name>A0AAV1IJS3_9CHLO</name>